<dbReference type="EMBL" id="CP036298">
    <property type="protein sequence ID" value="QDV23409.1"/>
    <property type="molecule type" value="Genomic_DNA"/>
</dbReference>
<accession>A0A518G4E1</accession>
<sequence length="105" mass="11664">MSIALNRPVEINQALGFAGALVGAASQLAVSECLQCKVVNQDHDDEQLAVPYSELYNQTTTHADWLWCTLTLERYVPCKKCSGRSTQARFPLYSLDIVFLETPSL</sequence>
<organism evidence="1 2">
    <name type="scientific">Aureliella helgolandensis</name>
    <dbReference type="NCBI Taxonomy" id="2527968"/>
    <lineage>
        <taxon>Bacteria</taxon>
        <taxon>Pseudomonadati</taxon>
        <taxon>Planctomycetota</taxon>
        <taxon>Planctomycetia</taxon>
        <taxon>Pirellulales</taxon>
        <taxon>Pirellulaceae</taxon>
        <taxon>Aureliella</taxon>
    </lineage>
</organism>
<protein>
    <submittedName>
        <fullName evidence="1">Uncharacterized protein</fullName>
    </submittedName>
</protein>
<dbReference type="KEGG" id="ahel:Q31a_17070"/>
<evidence type="ECO:0000313" key="1">
    <source>
        <dbReference type="EMBL" id="QDV23409.1"/>
    </source>
</evidence>
<evidence type="ECO:0000313" key="2">
    <source>
        <dbReference type="Proteomes" id="UP000318017"/>
    </source>
</evidence>
<dbReference type="Proteomes" id="UP000318017">
    <property type="component" value="Chromosome"/>
</dbReference>
<proteinExistence type="predicted"/>
<name>A0A518G4E1_9BACT</name>
<reference evidence="1 2" key="1">
    <citation type="submission" date="2019-02" db="EMBL/GenBank/DDBJ databases">
        <title>Deep-cultivation of Planctomycetes and their phenomic and genomic characterization uncovers novel biology.</title>
        <authorList>
            <person name="Wiegand S."/>
            <person name="Jogler M."/>
            <person name="Boedeker C."/>
            <person name="Pinto D."/>
            <person name="Vollmers J."/>
            <person name="Rivas-Marin E."/>
            <person name="Kohn T."/>
            <person name="Peeters S.H."/>
            <person name="Heuer A."/>
            <person name="Rast P."/>
            <person name="Oberbeckmann S."/>
            <person name="Bunk B."/>
            <person name="Jeske O."/>
            <person name="Meyerdierks A."/>
            <person name="Storesund J.E."/>
            <person name="Kallscheuer N."/>
            <person name="Luecker S."/>
            <person name="Lage O.M."/>
            <person name="Pohl T."/>
            <person name="Merkel B.J."/>
            <person name="Hornburger P."/>
            <person name="Mueller R.-W."/>
            <person name="Bruemmer F."/>
            <person name="Labrenz M."/>
            <person name="Spormann A.M."/>
            <person name="Op den Camp H."/>
            <person name="Overmann J."/>
            <person name="Amann R."/>
            <person name="Jetten M.S.M."/>
            <person name="Mascher T."/>
            <person name="Medema M.H."/>
            <person name="Devos D.P."/>
            <person name="Kaster A.-K."/>
            <person name="Ovreas L."/>
            <person name="Rohde M."/>
            <person name="Galperin M.Y."/>
            <person name="Jogler C."/>
        </authorList>
    </citation>
    <scope>NUCLEOTIDE SEQUENCE [LARGE SCALE GENOMIC DNA]</scope>
    <source>
        <strain evidence="1 2">Q31a</strain>
    </source>
</reference>
<dbReference type="AlphaFoldDB" id="A0A518G4E1"/>
<keyword evidence="2" id="KW-1185">Reference proteome</keyword>
<gene>
    <name evidence="1" type="ORF">Q31a_17070</name>
</gene>